<dbReference type="KEGG" id="vgu:HYG85_07605"/>
<accession>A0A8J8M9N9</accession>
<proteinExistence type="predicted"/>
<evidence type="ECO:0000313" key="2">
    <source>
        <dbReference type="Proteomes" id="UP000677305"/>
    </source>
</evidence>
<organism evidence="1 2">
    <name type="scientific">Vallitalea guaymasensis</name>
    <dbReference type="NCBI Taxonomy" id="1185412"/>
    <lineage>
        <taxon>Bacteria</taxon>
        <taxon>Bacillati</taxon>
        <taxon>Bacillota</taxon>
        <taxon>Clostridia</taxon>
        <taxon>Lachnospirales</taxon>
        <taxon>Vallitaleaceae</taxon>
        <taxon>Vallitalea</taxon>
    </lineage>
</organism>
<dbReference type="Proteomes" id="UP000677305">
    <property type="component" value="Chromosome"/>
</dbReference>
<dbReference type="EMBL" id="CP058561">
    <property type="protein sequence ID" value="QUH28783.1"/>
    <property type="molecule type" value="Genomic_DNA"/>
</dbReference>
<reference evidence="1 2" key="1">
    <citation type="submission" date="2020-07" db="EMBL/GenBank/DDBJ databases">
        <title>Vallitalea guaymasensis genome.</title>
        <authorList>
            <person name="Postec A."/>
        </authorList>
    </citation>
    <scope>NUCLEOTIDE SEQUENCE [LARGE SCALE GENOMIC DNA]</scope>
    <source>
        <strain evidence="1 2">Ra1766G1</strain>
    </source>
</reference>
<name>A0A8J8M9N9_9FIRM</name>
<gene>
    <name evidence="1" type="ORF">HYG85_07605</name>
</gene>
<keyword evidence="2" id="KW-1185">Reference proteome</keyword>
<sequence>MDLILDILMKKEDFKKLNIVELFNEWGGKKIPHEPRKFEFNSKLVFHLNTDMDYYKNIIKQDIDVEGLVSITLEDNTLSELETMVNQRKELVLESDLVLFLSKLYDSLELFYIVKLVDEERIDKKYIINDTKKAIDVFLKSLDWSSPLGVMITKNTL</sequence>
<evidence type="ECO:0000313" key="1">
    <source>
        <dbReference type="EMBL" id="QUH28783.1"/>
    </source>
</evidence>
<dbReference type="AlphaFoldDB" id="A0A8J8M9N9"/>
<protein>
    <submittedName>
        <fullName evidence="1">Uncharacterized protein</fullName>
    </submittedName>
</protein>
<dbReference type="RefSeq" id="WP_212692991.1">
    <property type="nucleotide sequence ID" value="NZ_CP058561.1"/>
</dbReference>